<organism evidence="2 3">
    <name type="scientific">Fusobacterium nucleatum subsp. polymorphum</name>
    <name type="common">Fusobacterium polymorphum</name>
    <dbReference type="NCBI Taxonomy" id="76857"/>
    <lineage>
        <taxon>Bacteria</taxon>
        <taxon>Fusobacteriati</taxon>
        <taxon>Fusobacteriota</taxon>
        <taxon>Fusobacteriia</taxon>
        <taxon>Fusobacteriales</taxon>
        <taxon>Fusobacteriaceae</taxon>
        <taxon>Fusobacterium</taxon>
    </lineage>
</organism>
<evidence type="ECO:0000256" key="1">
    <source>
        <dbReference type="SAM" id="Phobius"/>
    </source>
</evidence>
<protein>
    <submittedName>
        <fullName evidence="2">Uncharacterized protein</fullName>
    </submittedName>
</protein>
<dbReference type="AlphaFoldDB" id="A0A2C6A2K8"/>
<keyword evidence="1" id="KW-0472">Membrane</keyword>
<name>A0A2C6A2K8_FUSNP</name>
<dbReference type="EMBL" id="NIRN01000001">
    <property type="protein sequence ID" value="PHI05900.1"/>
    <property type="molecule type" value="Genomic_DNA"/>
</dbReference>
<feature type="transmembrane region" description="Helical" evidence="1">
    <location>
        <begin position="34"/>
        <end position="58"/>
    </location>
</feature>
<sequence>MNKNKTNKVILVITIVLILALTGLYFYFEKNLLIMSMLGTIGYFSTLLGTGLSIYSLLQIKSIKDILKSALIKQKILLKISFTIEKIDSSKREIFRYNEVGDEDGKYFQVLDEIKVECDKIKAHKIKLDLKELEKMKEELGTIKRHEIINILTSLRGQLEKIKNKLDDDVFSKKGDDNG</sequence>
<feature type="transmembrane region" description="Helical" evidence="1">
    <location>
        <begin position="9"/>
        <end position="28"/>
    </location>
</feature>
<accession>A0A2C6A2K8</accession>
<dbReference type="Proteomes" id="UP000224182">
    <property type="component" value="Unassembled WGS sequence"/>
</dbReference>
<gene>
    <name evidence="2" type="ORF">CBG54_01965</name>
</gene>
<evidence type="ECO:0000313" key="3">
    <source>
        <dbReference type="Proteomes" id="UP000224182"/>
    </source>
</evidence>
<keyword evidence="1" id="KW-1133">Transmembrane helix</keyword>
<dbReference type="RefSeq" id="WP_098973584.1">
    <property type="nucleotide sequence ID" value="NZ_CP077110.1"/>
</dbReference>
<proteinExistence type="predicted"/>
<keyword evidence="1" id="KW-0812">Transmembrane</keyword>
<reference evidence="2 3" key="1">
    <citation type="submission" date="2017-06" db="EMBL/GenBank/DDBJ databases">
        <title>Draft genome sequence of Fusobacterium nucleatum subsp. polymorphum KCOM 1271 (=ChDC F305).</title>
        <authorList>
            <person name="Kook J.-K."/>
            <person name="Park S.-N."/>
            <person name="Lim Y.K."/>
            <person name="Roh H."/>
        </authorList>
    </citation>
    <scope>NUCLEOTIDE SEQUENCE [LARGE SCALE GENOMIC DNA]</scope>
    <source>
        <strain evidence="3">KCOM 1271 (ChDC F305)</strain>
    </source>
</reference>
<evidence type="ECO:0000313" key="2">
    <source>
        <dbReference type="EMBL" id="PHI05900.1"/>
    </source>
</evidence>
<comment type="caution">
    <text evidence="2">The sequence shown here is derived from an EMBL/GenBank/DDBJ whole genome shotgun (WGS) entry which is preliminary data.</text>
</comment>